<organism evidence="11 12">
    <name type="scientific">Actibacterium pelagium</name>
    <dbReference type="NCBI Taxonomy" id="2029103"/>
    <lineage>
        <taxon>Bacteria</taxon>
        <taxon>Pseudomonadati</taxon>
        <taxon>Pseudomonadota</taxon>
        <taxon>Alphaproteobacteria</taxon>
        <taxon>Rhodobacterales</taxon>
        <taxon>Roseobacteraceae</taxon>
        <taxon>Actibacterium</taxon>
    </lineage>
</organism>
<keyword evidence="5 11" id="KW-0012">Acyltransferase</keyword>
<keyword evidence="4" id="KW-0443">Lipid metabolism</keyword>
<comment type="caution">
    <text evidence="11">The sequence shown here is derived from an EMBL/GenBank/DDBJ whole genome shotgun (WGS) entry which is preliminary data.</text>
</comment>
<dbReference type="PANTHER" id="PTHR37323:SF1">
    <property type="entry name" value="L-ORNITHINE N(ALPHA)-ACYLTRANSFERASE"/>
    <property type="match status" value="1"/>
</dbReference>
<comment type="catalytic activity">
    <reaction evidence="10">
        <text>a (3R)-hydroxyacyl-[ACP] + L-ornithine = a lyso-ornithine lipid + holo-[ACP] + H(+)</text>
        <dbReference type="Rhea" id="RHEA:20633"/>
        <dbReference type="Rhea" id="RHEA-COMP:9685"/>
        <dbReference type="Rhea" id="RHEA-COMP:9945"/>
        <dbReference type="ChEBI" id="CHEBI:15378"/>
        <dbReference type="ChEBI" id="CHEBI:46911"/>
        <dbReference type="ChEBI" id="CHEBI:64479"/>
        <dbReference type="ChEBI" id="CHEBI:78827"/>
        <dbReference type="ChEBI" id="CHEBI:138482"/>
        <dbReference type="EC" id="2.3.2.30"/>
    </reaction>
    <physiologicalReaction direction="left-to-right" evidence="10">
        <dbReference type="Rhea" id="RHEA:20634"/>
    </physiologicalReaction>
</comment>
<reference evidence="11" key="2">
    <citation type="submission" date="2020-09" db="EMBL/GenBank/DDBJ databases">
        <authorList>
            <person name="Sun Q."/>
            <person name="Zhou Y."/>
        </authorList>
    </citation>
    <scope>NUCLEOTIDE SEQUENCE</scope>
    <source>
        <strain evidence="11">CGMCC 1.16012</strain>
    </source>
</reference>
<evidence type="ECO:0000256" key="5">
    <source>
        <dbReference type="ARBA" id="ARBA00023315"/>
    </source>
</evidence>
<accession>A0A917EHU2</accession>
<dbReference type="EC" id="2.3.2.30" evidence="7"/>
<evidence type="ECO:0000256" key="7">
    <source>
        <dbReference type="ARBA" id="ARBA00039058"/>
    </source>
</evidence>
<keyword evidence="3" id="KW-0808">Transferase</keyword>
<evidence type="ECO:0000256" key="4">
    <source>
        <dbReference type="ARBA" id="ARBA00023098"/>
    </source>
</evidence>
<proteinExistence type="inferred from homology"/>
<protein>
    <recommendedName>
        <fullName evidence="8">L-ornithine N(alpha)-acyltransferase</fullName>
        <ecNumber evidence="7">2.3.2.30</ecNumber>
    </recommendedName>
</protein>
<dbReference type="Gene3D" id="3.40.630.30">
    <property type="match status" value="1"/>
</dbReference>
<dbReference type="GO" id="GO:0043810">
    <property type="term" value="F:ornithine-acyl [acyl carrier protein] N-acyltransferase activity"/>
    <property type="evidence" value="ECO:0007669"/>
    <property type="project" value="UniProtKB-EC"/>
</dbReference>
<dbReference type="SUPFAM" id="SSF55729">
    <property type="entry name" value="Acyl-CoA N-acyltransferases (Nat)"/>
    <property type="match status" value="1"/>
</dbReference>
<dbReference type="PANTHER" id="PTHR37323">
    <property type="entry name" value="GCN5-RELATED N-ACETYLTRANSFERASE"/>
    <property type="match status" value="1"/>
</dbReference>
<keyword evidence="2" id="KW-0444">Lipid biosynthesis</keyword>
<evidence type="ECO:0000256" key="2">
    <source>
        <dbReference type="ARBA" id="ARBA00022516"/>
    </source>
</evidence>
<comment type="function">
    <text evidence="9">Catalyzes the first step in the biosynthesis of ornithine lipids, which are phosphorus-free membrane lipids. Catalyzes the 3-hydroxyacyl-acyl carrier protein-dependent acylation of ornithine to form lyso-ornithine lipid (LOL).</text>
</comment>
<comment type="pathway">
    <text evidence="1">Lipid metabolism.</text>
</comment>
<gene>
    <name evidence="11" type="ORF">GCM10011517_09650</name>
</gene>
<evidence type="ECO:0000256" key="8">
    <source>
        <dbReference type="ARBA" id="ARBA00039866"/>
    </source>
</evidence>
<evidence type="ECO:0000256" key="6">
    <source>
        <dbReference type="ARBA" id="ARBA00038095"/>
    </source>
</evidence>
<dbReference type="InterPro" id="IPR052351">
    <property type="entry name" value="Ornithine_N-alpha-AT"/>
</dbReference>
<dbReference type="Pfam" id="PF13444">
    <property type="entry name" value="Acetyltransf_5"/>
    <property type="match status" value="1"/>
</dbReference>
<evidence type="ECO:0000256" key="9">
    <source>
        <dbReference type="ARBA" id="ARBA00045724"/>
    </source>
</evidence>
<evidence type="ECO:0000313" key="12">
    <source>
        <dbReference type="Proteomes" id="UP000606730"/>
    </source>
</evidence>
<dbReference type="Proteomes" id="UP000606730">
    <property type="component" value="Unassembled WGS sequence"/>
</dbReference>
<evidence type="ECO:0000313" key="11">
    <source>
        <dbReference type="EMBL" id="GGE44074.1"/>
    </source>
</evidence>
<evidence type="ECO:0000256" key="10">
    <source>
        <dbReference type="ARBA" id="ARBA00047785"/>
    </source>
</evidence>
<sequence>MIAADDHFKLKLAETPDELKAAQRLRYEVFVEELGSDGELVDHEARLEKDAYDPFYDHLLLLDESRPFDMQVVGVYRLLRQEQAERIGQFYTESEFDLTPIKSSGRRLLELGRSCLHRDYRGGMAMHHIWNGIGDYVLKHEIEILFGVASFHGTDVQALAQPLSFLHHNHLAPEDMRVTVLADNGVAMDVLPVDQVDRREAMLATPALIKAYLRVGGFVGQGAYVDHAFNTVDVCLLMDTERMTAKAKARYTQGAGL</sequence>
<dbReference type="GO" id="GO:0006629">
    <property type="term" value="P:lipid metabolic process"/>
    <property type="evidence" value="ECO:0007669"/>
    <property type="project" value="UniProtKB-KW"/>
</dbReference>
<evidence type="ECO:0000256" key="1">
    <source>
        <dbReference type="ARBA" id="ARBA00005189"/>
    </source>
</evidence>
<dbReference type="RefSeq" id="WP_095596177.1">
    <property type="nucleotide sequence ID" value="NZ_BMKN01000001.1"/>
</dbReference>
<reference evidence="11" key="1">
    <citation type="journal article" date="2014" name="Int. J. Syst. Evol. Microbiol.">
        <title>Complete genome sequence of Corynebacterium casei LMG S-19264T (=DSM 44701T), isolated from a smear-ripened cheese.</title>
        <authorList>
            <consortium name="US DOE Joint Genome Institute (JGI-PGF)"/>
            <person name="Walter F."/>
            <person name="Albersmeier A."/>
            <person name="Kalinowski J."/>
            <person name="Ruckert C."/>
        </authorList>
    </citation>
    <scope>NUCLEOTIDE SEQUENCE</scope>
    <source>
        <strain evidence="11">CGMCC 1.16012</strain>
    </source>
</reference>
<dbReference type="OrthoDB" id="9787072at2"/>
<evidence type="ECO:0000256" key="3">
    <source>
        <dbReference type="ARBA" id="ARBA00022679"/>
    </source>
</evidence>
<name>A0A917EHU2_9RHOB</name>
<keyword evidence="12" id="KW-1185">Reference proteome</keyword>
<dbReference type="EMBL" id="BMKN01000001">
    <property type="protein sequence ID" value="GGE44074.1"/>
    <property type="molecule type" value="Genomic_DNA"/>
</dbReference>
<comment type="similarity">
    <text evidence="6">Belongs to the acetyltransferase family. OlsB subfamily.</text>
</comment>
<dbReference type="AlphaFoldDB" id="A0A917EHU2"/>
<dbReference type="InterPro" id="IPR016181">
    <property type="entry name" value="Acyl_CoA_acyltransferase"/>
</dbReference>